<gene>
    <name evidence="1" type="ORF">FKW44_023345</name>
</gene>
<protein>
    <submittedName>
        <fullName evidence="1">Hexosyltransferase</fullName>
    </submittedName>
</protein>
<organism evidence="1 2">
    <name type="scientific">Caligus rogercresseyi</name>
    <name type="common">Sea louse</name>
    <dbReference type="NCBI Taxonomy" id="217165"/>
    <lineage>
        <taxon>Eukaryota</taxon>
        <taxon>Metazoa</taxon>
        <taxon>Ecdysozoa</taxon>
        <taxon>Arthropoda</taxon>
        <taxon>Crustacea</taxon>
        <taxon>Multicrustacea</taxon>
        <taxon>Hexanauplia</taxon>
        <taxon>Copepoda</taxon>
        <taxon>Siphonostomatoida</taxon>
        <taxon>Caligidae</taxon>
        <taxon>Caligus</taxon>
    </lineage>
</organism>
<evidence type="ECO:0000313" key="1">
    <source>
        <dbReference type="EMBL" id="QQP35189.1"/>
    </source>
</evidence>
<dbReference type="Proteomes" id="UP000595437">
    <property type="component" value="Chromosome 18"/>
</dbReference>
<accession>A0A7T8GNW7</accession>
<dbReference type="GO" id="GO:0016740">
    <property type="term" value="F:transferase activity"/>
    <property type="evidence" value="ECO:0007669"/>
    <property type="project" value="UniProtKB-KW"/>
</dbReference>
<reference evidence="2" key="1">
    <citation type="submission" date="2021-01" db="EMBL/GenBank/DDBJ databases">
        <title>Caligus Genome Assembly.</title>
        <authorList>
            <person name="Gallardo-Escarate C."/>
        </authorList>
    </citation>
    <scope>NUCLEOTIDE SEQUENCE [LARGE SCALE GENOMIC DNA]</scope>
</reference>
<keyword evidence="1" id="KW-0808">Transferase</keyword>
<dbReference type="AlphaFoldDB" id="A0A7T8GNW7"/>
<dbReference type="EMBL" id="CP045907">
    <property type="protein sequence ID" value="QQP35189.1"/>
    <property type="molecule type" value="Genomic_DNA"/>
</dbReference>
<name>A0A7T8GNW7_CALRO</name>
<keyword evidence="2" id="KW-1185">Reference proteome</keyword>
<proteinExistence type="predicted"/>
<dbReference type="OrthoDB" id="1158011at2759"/>
<sequence>MADSYPLRPSESGSILSKELVRILSGLRRDLRSFGDVSASLSVWLAPFNMELKEDNDFVYGNQSSCPSSTVAYGPLNPEAMMEAWNSYLRCDQICSCPR</sequence>
<evidence type="ECO:0000313" key="2">
    <source>
        <dbReference type="Proteomes" id="UP000595437"/>
    </source>
</evidence>